<dbReference type="PaxDb" id="3635-A0A1U8KYB4"/>
<dbReference type="STRING" id="3635.A0A1U8KYB4"/>
<accession>A0A1U8KYB4</accession>
<protein>
    <submittedName>
        <fullName evidence="2">UPF0481 protein At3g47200 isoform X1</fullName>
    </submittedName>
</protein>
<proteinExistence type="predicted"/>
<dbReference type="KEGG" id="ghi:107922100"/>
<evidence type="ECO:0000313" key="1">
    <source>
        <dbReference type="Proteomes" id="UP000818029"/>
    </source>
</evidence>
<reference evidence="1" key="1">
    <citation type="journal article" date="2020" name="Nat. Genet.">
        <title>Genomic diversifications of five Gossypium allopolyploid species and their impact on cotton improvement.</title>
        <authorList>
            <person name="Chen Z.J."/>
            <person name="Sreedasyam A."/>
            <person name="Ando A."/>
            <person name="Song Q."/>
            <person name="De Santiago L.M."/>
            <person name="Hulse-Kemp A.M."/>
            <person name="Ding M."/>
            <person name="Ye W."/>
            <person name="Kirkbride R.C."/>
            <person name="Jenkins J."/>
            <person name="Plott C."/>
            <person name="Lovell J."/>
            <person name="Lin Y.M."/>
            <person name="Vaughn R."/>
            <person name="Liu B."/>
            <person name="Simpson S."/>
            <person name="Scheffler B.E."/>
            <person name="Wen L."/>
            <person name="Saski C.A."/>
            <person name="Grover C.E."/>
            <person name="Hu G."/>
            <person name="Conover J.L."/>
            <person name="Carlson J.W."/>
            <person name="Shu S."/>
            <person name="Boston L.B."/>
            <person name="Williams M."/>
            <person name="Peterson D.G."/>
            <person name="McGee K."/>
            <person name="Jones D.C."/>
            <person name="Wendel J.F."/>
            <person name="Stelly D.M."/>
            <person name="Grimwood J."/>
            <person name="Schmutz J."/>
        </authorList>
    </citation>
    <scope>NUCLEOTIDE SEQUENCE [LARGE SCALE GENOMIC DNA]</scope>
    <source>
        <strain evidence="1">cv. TM-1</strain>
    </source>
</reference>
<dbReference type="Pfam" id="PF03140">
    <property type="entry name" value="DUF247"/>
    <property type="match status" value="1"/>
</dbReference>
<keyword evidence="1" id="KW-1185">Reference proteome</keyword>
<reference evidence="2" key="2">
    <citation type="submission" date="2025-08" db="UniProtKB">
        <authorList>
            <consortium name="RefSeq"/>
        </authorList>
    </citation>
    <scope>IDENTIFICATION</scope>
</reference>
<dbReference type="PANTHER" id="PTHR31170:SF25">
    <property type="entry name" value="BNAA09G04570D PROTEIN"/>
    <property type="match status" value="1"/>
</dbReference>
<dbReference type="InterPro" id="IPR004158">
    <property type="entry name" value="DUF247_pln"/>
</dbReference>
<dbReference type="Proteomes" id="UP000818029">
    <property type="component" value="Chromosome D01"/>
</dbReference>
<dbReference type="PANTHER" id="PTHR31170">
    <property type="entry name" value="BNAC04G53230D PROTEIN"/>
    <property type="match status" value="1"/>
</dbReference>
<gene>
    <name evidence="2" type="primary">LOC107922100</name>
</gene>
<sequence length="778" mass="89430">MMDITIKKKLRSATFNVKKSLQRSMMDITIKEKGGLPGDVDNSYKEPDAKIQIRNKEMKGQSCWQATAENPKKRRRLTTWIGSEGSVEANWDTNPKLESKEKDVTDDDGDLCYSTSSSVSPCIFKTPFPGLQFQEPQLASNWDTNPKLESKEKDVTDDDGDLCYSTSSSVSPCIFKTPFPGLQFQEPQLASIGPYHYTNRNLPLDKYKYSFLDRFISRTGKDLRFYVQQMMSLERHSRTCYSHNFSMSSPQFVEMMLLDGCFIMEVLHHFGVSEQQPWVFPIEPWQLPILVQDLLILDNQIPFFVLEMLFESLESQEGTPTPSLCTKALKFFDLAFPLSMDIACPLKPHHLLDLLLQSIRSSSPSQMVAPNFVYSFLKKISTRNQADTMRDQLELQPPFYLTKNAMELQASGIELRSTTAARFTNINFNNGGLEIPSVTINDIFIAILNNFVAFEHCSETSSKDFTAYVSFMSKLIRHPSDAELLCSNGIISRFSHNEQKVVQSFHMLWMNILDLDVQHSYLSKRLKELEWYYTQDGKTRPWRRLVSRYWRICFFCITNLVLGFNRLRSGVNLMIHFVEQVKFNGINGEFQGDITCPQDHTSFICDSVFRMAGFIYKSARGRVKSIDLSLRNSKFMAFFFLNLVIVIIILMGHEIPPPPAPSPRQLDEKVDYSRELEEEADEFLRKFKKITLEAKDQYIKVEDPVAADKEGIEVEDSTKRKEKSGGDTSRVSWSIVDKNEMIVDCVSNEEYYNEAWSKILEHKVIGKLLSALSPVPWD</sequence>
<evidence type="ECO:0000313" key="2">
    <source>
        <dbReference type="RefSeq" id="XP_016707427.2"/>
    </source>
</evidence>
<name>A0A1U8KYB4_GOSHI</name>
<organism evidence="1 2">
    <name type="scientific">Gossypium hirsutum</name>
    <name type="common">Upland cotton</name>
    <name type="synonym">Gossypium mexicanum</name>
    <dbReference type="NCBI Taxonomy" id="3635"/>
    <lineage>
        <taxon>Eukaryota</taxon>
        <taxon>Viridiplantae</taxon>
        <taxon>Streptophyta</taxon>
        <taxon>Embryophyta</taxon>
        <taxon>Tracheophyta</taxon>
        <taxon>Spermatophyta</taxon>
        <taxon>Magnoliopsida</taxon>
        <taxon>eudicotyledons</taxon>
        <taxon>Gunneridae</taxon>
        <taxon>Pentapetalae</taxon>
        <taxon>rosids</taxon>
        <taxon>malvids</taxon>
        <taxon>Malvales</taxon>
        <taxon>Malvaceae</taxon>
        <taxon>Malvoideae</taxon>
        <taxon>Gossypium</taxon>
    </lineage>
</organism>
<dbReference type="RefSeq" id="XP_016707427.2">
    <property type="nucleotide sequence ID" value="XM_016851938.2"/>
</dbReference>
<dbReference type="AlphaFoldDB" id="A0A1U8KYB4"/>
<dbReference type="GeneID" id="107922100"/>